<evidence type="ECO:0000256" key="1">
    <source>
        <dbReference type="SAM" id="MobiDB-lite"/>
    </source>
</evidence>
<protein>
    <recommendedName>
        <fullName evidence="5">Doublecortin domain-containing protein</fullName>
    </recommendedName>
</protein>
<comment type="caution">
    <text evidence="3">The sequence shown here is derived from an EMBL/GenBank/DDBJ whole genome shotgun (WGS) entry which is preliminary data.</text>
</comment>
<feature type="transmembrane region" description="Helical" evidence="2">
    <location>
        <begin position="213"/>
        <end position="234"/>
    </location>
</feature>
<keyword evidence="4" id="KW-1185">Reference proteome</keyword>
<keyword evidence="2" id="KW-0472">Membrane</keyword>
<dbReference type="EMBL" id="BTSY01000007">
    <property type="protein sequence ID" value="GMT35800.1"/>
    <property type="molecule type" value="Genomic_DNA"/>
</dbReference>
<evidence type="ECO:0000313" key="4">
    <source>
        <dbReference type="Proteomes" id="UP001432322"/>
    </source>
</evidence>
<accession>A0AAV5WYU9</accession>
<sequence>MIQFENIARTINRPHFLFETESEKVLFSLSQDFNSLCSRNLYTENRISNERRYQQSLPISSTKLPFTAKYVEDETDGKIYLYEETKKNECVKVWRVSCDSKQMEYTMIPPGFITRISKTEYFMLASSRKGTRASIYEWKSEQEATEIGKINLPSNLWEYTRIGHKSRIVFIKTEENAILFTCLDLITGDLSERKFILDSVIDEKRMRWFCAKYFLISVISGNLILIDLITYTLITETTNLEPEAKHHPFAVDVEGFVYVLTSSTISSVSRAKQIRLSRGQDYLITFPIVGKAAQAARHKSIHIQFRIAYKERTLFNGNITMLTTERIEDAIRKSLGPNLPAYNLSARFQDKEISVKRTPAFLKMNEGDIIFAVVTDKHQITALPLEQKDIIEGQVRCQESTDDTSTNLRDEPSEIAPTRLEKPVPKPRTVHIDSSKNGAPTVNVKIPIAGNDENPSATIEKLLNEMKWLREFIEQKEKVATSEEQLTLLQKKYARALLIIGRIHVPK</sequence>
<gene>
    <name evidence="3" type="ORF">PFISCL1PPCAC_27097</name>
</gene>
<reference evidence="3" key="1">
    <citation type="submission" date="2023-10" db="EMBL/GenBank/DDBJ databases">
        <title>Genome assembly of Pristionchus species.</title>
        <authorList>
            <person name="Yoshida K."/>
            <person name="Sommer R.J."/>
        </authorList>
    </citation>
    <scope>NUCLEOTIDE SEQUENCE</scope>
    <source>
        <strain evidence="3">RS5133</strain>
    </source>
</reference>
<dbReference type="AlphaFoldDB" id="A0AAV5WYU9"/>
<proteinExistence type="predicted"/>
<evidence type="ECO:0000313" key="3">
    <source>
        <dbReference type="EMBL" id="GMT35800.1"/>
    </source>
</evidence>
<keyword evidence="2" id="KW-1133">Transmembrane helix</keyword>
<keyword evidence="2" id="KW-0812">Transmembrane</keyword>
<evidence type="ECO:0000256" key="2">
    <source>
        <dbReference type="SAM" id="Phobius"/>
    </source>
</evidence>
<dbReference type="Proteomes" id="UP001432322">
    <property type="component" value="Unassembled WGS sequence"/>
</dbReference>
<feature type="compositionally biased region" description="Basic and acidic residues" evidence="1">
    <location>
        <begin position="419"/>
        <end position="434"/>
    </location>
</feature>
<evidence type="ECO:0008006" key="5">
    <source>
        <dbReference type="Google" id="ProtNLM"/>
    </source>
</evidence>
<name>A0AAV5WYU9_9BILA</name>
<feature type="region of interest" description="Disordered" evidence="1">
    <location>
        <begin position="398"/>
        <end position="437"/>
    </location>
</feature>
<organism evidence="3 4">
    <name type="scientific">Pristionchus fissidentatus</name>
    <dbReference type="NCBI Taxonomy" id="1538716"/>
    <lineage>
        <taxon>Eukaryota</taxon>
        <taxon>Metazoa</taxon>
        <taxon>Ecdysozoa</taxon>
        <taxon>Nematoda</taxon>
        <taxon>Chromadorea</taxon>
        <taxon>Rhabditida</taxon>
        <taxon>Rhabditina</taxon>
        <taxon>Diplogasteromorpha</taxon>
        <taxon>Diplogasteroidea</taxon>
        <taxon>Neodiplogasteridae</taxon>
        <taxon>Pristionchus</taxon>
    </lineage>
</organism>